<gene>
    <name evidence="2" type="ORF">ADK34_33965</name>
</gene>
<accession>A0A0L8JD67</accession>
<reference evidence="2 3" key="1">
    <citation type="submission" date="2015-06" db="EMBL/GenBank/DDBJ databases">
        <authorList>
            <person name="Hoefler B.C."/>
            <person name="Straight P.D."/>
        </authorList>
    </citation>
    <scope>NUCLEOTIDE SEQUENCE [LARGE SCALE GENOMIC DNA]</scope>
    <source>
        <strain evidence="2 3">NRRL 3427</strain>
    </source>
</reference>
<proteinExistence type="predicted"/>
<comment type="caution">
    <text evidence="2">The sequence shown here is derived from an EMBL/GenBank/DDBJ whole genome shotgun (WGS) entry which is preliminary data.</text>
</comment>
<evidence type="ECO:0000256" key="1">
    <source>
        <dbReference type="SAM" id="MobiDB-lite"/>
    </source>
</evidence>
<evidence type="ECO:0000313" key="2">
    <source>
        <dbReference type="EMBL" id="KOG11618.1"/>
    </source>
</evidence>
<feature type="compositionally biased region" description="Low complexity" evidence="1">
    <location>
        <begin position="144"/>
        <end position="159"/>
    </location>
</feature>
<evidence type="ECO:0000313" key="3">
    <source>
        <dbReference type="Proteomes" id="UP000037023"/>
    </source>
</evidence>
<sequence>MSEDGASTISVQPADVAAFGQFLQACAGEGSDAVPGITQIIGLMETLGINPGDSAVIPNADALTNTFVEVCRTLMEALTLFAKGIGEVGGQLVTAAGAYASAEELAQADVGDLGALLAATDEFMKESGGKTATLGELTRKLAEEGAAAEQGQTEPAAQTVATPAANPVNQA</sequence>
<name>A0A0L8JD67_STRVR</name>
<feature type="region of interest" description="Disordered" evidence="1">
    <location>
        <begin position="143"/>
        <end position="171"/>
    </location>
</feature>
<organism evidence="2 3">
    <name type="scientific">Streptomyces viridochromogenes</name>
    <dbReference type="NCBI Taxonomy" id="1938"/>
    <lineage>
        <taxon>Bacteria</taxon>
        <taxon>Bacillati</taxon>
        <taxon>Actinomycetota</taxon>
        <taxon>Actinomycetes</taxon>
        <taxon>Kitasatosporales</taxon>
        <taxon>Streptomycetaceae</taxon>
        <taxon>Streptomyces</taxon>
    </lineage>
</organism>
<dbReference type="Proteomes" id="UP000037023">
    <property type="component" value="Unassembled WGS sequence"/>
</dbReference>
<dbReference type="AlphaFoldDB" id="A0A0L8JD67"/>
<dbReference type="PATRIC" id="fig|1938.6.peg.7300"/>
<dbReference type="EMBL" id="LGUP01000388">
    <property type="protein sequence ID" value="KOG11618.1"/>
    <property type="molecule type" value="Genomic_DNA"/>
</dbReference>
<dbReference type="RefSeq" id="WP_033210479.1">
    <property type="nucleotide sequence ID" value="NZ_LGUP01000388.1"/>
</dbReference>
<protein>
    <submittedName>
        <fullName evidence="2">Uncharacterized protein</fullName>
    </submittedName>
</protein>